<evidence type="ECO:0000313" key="1">
    <source>
        <dbReference type="EMBL" id="MQL97967.1"/>
    </source>
</evidence>
<comment type="caution">
    <text evidence="1">The sequence shown here is derived from an EMBL/GenBank/DDBJ whole genome shotgun (WGS) entry which is preliminary data.</text>
</comment>
<keyword evidence="2" id="KW-1185">Reference proteome</keyword>
<proteinExistence type="predicted"/>
<name>A0A843VUN0_COLES</name>
<reference evidence="1" key="1">
    <citation type="submission" date="2017-07" db="EMBL/GenBank/DDBJ databases">
        <title>Taro Niue Genome Assembly and Annotation.</title>
        <authorList>
            <person name="Atibalentja N."/>
            <person name="Keating K."/>
            <person name="Fields C.J."/>
        </authorList>
    </citation>
    <scope>NUCLEOTIDE SEQUENCE</scope>
    <source>
        <strain evidence="1">Niue_2</strain>
        <tissue evidence="1">Leaf</tissue>
    </source>
</reference>
<sequence>MDQNQQEQLDPNEEKILQSFQRMMTTEEESPVTVLENSDIDEFITYQKSLTDKAVMKLASQIGVPFKPQPETVSYWSDFARIKVERYRRKLGIYGAYDMRCAVQRLTPGYFT</sequence>
<gene>
    <name evidence="1" type="ORF">Taro_030673</name>
</gene>
<dbReference type="Proteomes" id="UP000652761">
    <property type="component" value="Unassembled WGS sequence"/>
</dbReference>
<accession>A0A843VUN0</accession>
<dbReference type="AlphaFoldDB" id="A0A843VUN0"/>
<dbReference type="EMBL" id="NMUH01002123">
    <property type="protein sequence ID" value="MQL97967.1"/>
    <property type="molecule type" value="Genomic_DNA"/>
</dbReference>
<organism evidence="1 2">
    <name type="scientific">Colocasia esculenta</name>
    <name type="common">Wild taro</name>
    <name type="synonym">Arum esculentum</name>
    <dbReference type="NCBI Taxonomy" id="4460"/>
    <lineage>
        <taxon>Eukaryota</taxon>
        <taxon>Viridiplantae</taxon>
        <taxon>Streptophyta</taxon>
        <taxon>Embryophyta</taxon>
        <taxon>Tracheophyta</taxon>
        <taxon>Spermatophyta</taxon>
        <taxon>Magnoliopsida</taxon>
        <taxon>Liliopsida</taxon>
        <taxon>Araceae</taxon>
        <taxon>Aroideae</taxon>
        <taxon>Colocasieae</taxon>
        <taxon>Colocasia</taxon>
    </lineage>
</organism>
<evidence type="ECO:0000313" key="2">
    <source>
        <dbReference type="Proteomes" id="UP000652761"/>
    </source>
</evidence>
<protein>
    <submittedName>
        <fullName evidence="1">Uncharacterized protein</fullName>
    </submittedName>
</protein>